<evidence type="ECO:0000313" key="1">
    <source>
        <dbReference type="EMBL" id="EFV29214.1"/>
    </source>
</evidence>
<protein>
    <submittedName>
        <fullName evidence="1">Uncharacterized protein</fullName>
    </submittedName>
</protein>
<proteinExistence type="predicted"/>
<dbReference type="AlphaFoldDB" id="E5X1A9"/>
<dbReference type="Proteomes" id="UP000003246">
    <property type="component" value="Unassembled WGS sequence"/>
</dbReference>
<evidence type="ECO:0000313" key="2">
    <source>
        <dbReference type="Proteomes" id="UP000003246"/>
    </source>
</evidence>
<name>E5X1A9_9BACE</name>
<gene>
    <name evidence="1" type="ORF">HMPREF1016_02715</name>
</gene>
<dbReference type="HOGENOM" id="CLU_564584_0_0_10"/>
<dbReference type="EMBL" id="ACWG01000033">
    <property type="protein sequence ID" value="EFV29214.1"/>
    <property type="molecule type" value="Genomic_DNA"/>
</dbReference>
<organism evidence="1 2">
    <name type="scientific">Bacteroides eggerthii 1_2_48FAA</name>
    <dbReference type="NCBI Taxonomy" id="665953"/>
    <lineage>
        <taxon>Bacteria</taxon>
        <taxon>Pseudomonadati</taxon>
        <taxon>Bacteroidota</taxon>
        <taxon>Bacteroidia</taxon>
        <taxon>Bacteroidales</taxon>
        <taxon>Bacteroidaceae</taxon>
        <taxon>Bacteroides</taxon>
    </lineage>
</organism>
<accession>E5X1A9</accession>
<sequence length="483" mass="56388">MQIDVWSSLMGMEEREIAEVYGKYLSPQELQTLQDIAKEIKCIDFGNNKGRIDYLDFKLVEIMATLAVSSPDFEKKYFRSENPVNHTDFYNLGYQTAVDFIGLDKHRDFLLAMVDEFDTVYLGRLIQYQEGADIRMSLSEWDFYDILEAMSPREVSQLMELLGVDRKAKHKLEKCVSKKEIEAFVNILSSLSPTGYETAAATTKLWYEITLLKKAIPNLLEDTADNRCITDTLYSIIEDRHVNSDSMTVEMVYSMDEEPIAPFQIASLNYHLIYQRISTLYAVLIFLHNNLQYCSTNVESVKRIRRCISVWEYAEELEKWILEEKIDPFGYADSVESLENFKKEFLAELNIPKSIGKEKKSNEYFCYASGKKEIDEVECRKLYKALADERLLEWNEETCFSFMYRMCPSYTPKKDTPSPIIWLGTTRELFNLIWEYYEGSTKIWEKTRKFFHNINGIPPKINGAKNQAISPSARMQRIFDSLK</sequence>
<reference evidence="1 2" key="1">
    <citation type="submission" date="2010-10" db="EMBL/GenBank/DDBJ databases">
        <title>The Genome Sequence of Bacteroides eggerthii strain 1_2_48FAA.</title>
        <authorList>
            <consortium name="The Broad Institute Genome Sequencing Platform"/>
            <person name="Ward D."/>
            <person name="Earl A."/>
            <person name="Feldgarden M."/>
            <person name="Young S.K."/>
            <person name="Gargeya S."/>
            <person name="Zeng Q."/>
            <person name="Alvarado L."/>
            <person name="Berlin A."/>
            <person name="Bochicchio J."/>
            <person name="Chapman S.B."/>
            <person name="Chen Z."/>
            <person name="Freedman E."/>
            <person name="Gellesch M."/>
            <person name="Goldberg J."/>
            <person name="Griggs A."/>
            <person name="Gujja S."/>
            <person name="Heilman E."/>
            <person name="Heiman D."/>
            <person name="Howarth C."/>
            <person name="Mehta T."/>
            <person name="Neiman D."/>
            <person name="Pearson M."/>
            <person name="Roberts A."/>
            <person name="Saif S."/>
            <person name="Shea T."/>
            <person name="Shenoy N."/>
            <person name="Sisk P."/>
            <person name="Stolte C."/>
            <person name="Sykes S."/>
            <person name="White J."/>
            <person name="Yandava C."/>
            <person name="Allen-Vercoe E."/>
            <person name="Ambrose C."/>
            <person name="Strauss J."/>
            <person name="Daigneault M."/>
            <person name="Haas B."/>
            <person name="Nusbaum C."/>
            <person name="Birren B."/>
        </authorList>
    </citation>
    <scope>NUCLEOTIDE SEQUENCE [LARGE SCALE GENOMIC DNA]</scope>
    <source>
        <strain evidence="1 2">1_2_48FAA</strain>
    </source>
</reference>
<comment type="caution">
    <text evidence="1">The sequence shown here is derived from an EMBL/GenBank/DDBJ whole genome shotgun (WGS) entry which is preliminary data.</text>
</comment>